<dbReference type="PROSITE" id="PS50297">
    <property type="entry name" value="ANK_REP_REGION"/>
    <property type="match status" value="1"/>
</dbReference>
<dbReference type="PROSITE" id="PS50088">
    <property type="entry name" value="ANK_REPEAT"/>
    <property type="match status" value="1"/>
</dbReference>
<dbReference type="InterPro" id="IPR015915">
    <property type="entry name" value="Kelch-typ_b-propeller"/>
</dbReference>
<dbReference type="GO" id="GO:0004842">
    <property type="term" value="F:ubiquitin-protein transferase activity"/>
    <property type="evidence" value="ECO:0007669"/>
    <property type="project" value="TreeGrafter"/>
</dbReference>
<dbReference type="Gene3D" id="2.120.10.80">
    <property type="entry name" value="Kelch-type beta propeller"/>
    <property type="match status" value="1"/>
</dbReference>
<dbReference type="Proteomes" id="UP000318704">
    <property type="component" value="Chromosome"/>
</dbReference>
<keyword evidence="2 3" id="KW-0040">ANK repeat</keyword>
<dbReference type="PANTHER" id="PTHR24171">
    <property type="entry name" value="ANKYRIN REPEAT DOMAIN-CONTAINING PROTEIN 39-RELATED"/>
    <property type="match status" value="1"/>
</dbReference>
<dbReference type="SMART" id="SM00248">
    <property type="entry name" value="ANK"/>
    <property type="match status" value="3"/>
</dbReference>
<organism evidence="4 5">
    <name type="scientific">Gimesia aquarii</name>
    <dbReference type="NCBI Taxonomy" id="2527964"/>
    <lineage>
        <taxon>Bacteria</taxon>
        <taxon>Pseudomonadati</taxon>
        <taxon>Planctomycetota</taxon>
        <taxon>Planctomycetia</taxon>
        <taxon>Planctomycetales</taxon>
        <taxon>Planctomycetaceae</taxon>
        <taxon>Gimesia</taxon>
    </lineage>
</organism>
<accession>A0A517VXI9</accession>
<gene>
    <name evidence="4" type="ORF">V144x_31960</name>
</gene>
<evidence type="ECO:0000313" key="4">
    <source>
        <dbReference type="EMBL" id="QDT97715.1"/>
    </source>
</evidence>
<dbReference type="KEGG" id="gaw:V144x_31960"/>
<dbReference type="Gene3D" id="1.25.40.20">
    <property type="entry name" value="Ankyrin repeat-containing domain"/>
    <property type="match status" value="1"/>
</dbReference>
<feature type="repeat" description="ANK" evidence="3">
    <location>
        <begin position="43"/>
        <end position="75"/>
    </location>
</feature>
<name>A0A517VXI9_9PLAN</name>
<evidence type="ECO:0000313" key="5">
    <source>
        <dbReference type="Proteomes" id="UP000318704"/>
    </source>
</evidence>
<dbReference type="RefSeq" id="WP_197998452.1">
    <property type="nucleotide sequence ID" value="NZ_CP037920.1"/>
</dbReference>
<dbReference type="Pfam" id="PF12796">
    <property type="entry name" value="Ank_2"/>
    <property type="match status" value="1"/>
</dbReference>
<dbReference type="PANTHER" id="PTHR24171:SF8">
    <property type="entry name" value="BRCA1-ASSOCIATED RING DOMAIN PROTEIN 1"/>
    <property type="match status" value="1"/>
</dbReference>
<reference evidence="4 5" key="1">
    <citation type="submission" date="2019-03" db="EMBL/GenBank/DDBJ databases">
        <title>Deep-cultivation of Planctomycetes and their phenomic and genomic characterization uncovers novel biology.</title>
        <authorList>
            <person name="Wiegand S."/>
            <person name="Jogler M."/>
            <person name="Boedeker C."/>
            <person name="Pinto D."/>
            <person name="Vollmers J."/>
            <person name="Rivas-Marin E."/>
            <person name="Kohn T."/>
            <person name="Peeters S.H."/>
            <person name="Heuer A."/>
            <person name="Rast P."/>
            <person name="Oberbeckmann S."/>
            <person name="Bunk B."/>
            <person name="Jeske O."/>
            <person name="Meyerdierks A."/>
            <person name="Storesund J.E."/>
            <person name="Kallscheuer N."/>
            <person name="Luecker S."/>
            <person name="Lage O.M."/>
            <person name="Pohl T."/>
            <person name="Merkel B.J."/>
            <person name="Hornburger P."/>
            <person name="Mueller R.-W."/>
            <person name="Bruemmer F."/>
            <person name="Labrenz M."/>
            <person name="Spormann A.M."/>
            <person name="Op den Camp H."/>
            <person name="Overmann J."/>
            <person name="Amann R."/>
            <person name="Jetten M.S.M."/>
            <person name="Mascher T."/>
            <person name="Medema M.H."/>
            <person name="Devos D.P."/>
            <person name="Kaster A.-K."/>
            <person name="Ovreas L."/>
            <person name="Rohde M."/>
            <person name="Galperin M.Y."/>
            <person name="Jogler C."/>
        </authorList>
    </citation>
    <scope>NUCLEOTIDE SEQUENCE [LARGE SCALE GENOMIC DNA]</scope>
    <source>
        <strain evidence="4 5">V144</strain>
    </source>
</reference>
<dbReference type="SUPFAM" id="SSF50965">
    <property type="entry name" value="Galactose oxidase, central domain"/>
    <property type="match status" value="1"/>
</dbReference>
<dbReference type="AlphaFoldDB" id="A0A517VXI9"/>
<dbReference type="InterPro" id="IPR011043">
    <property type="entry name" value="Gal_Oxase/kelch_b-propeller"/>
</dbReference>
<evidence type="ECO:0000256" key="1">
    <source>
        <dbReference type="ARBA" id="ARBA00022737"/>
    </source>
</evidence>
<dbReference type="GO" id="GO:0085020">
    <property type="term" value="P:protein K6-linked ubiquitination"/>
    <property type="evidence" value="ECO:0007669"/>
    <property type="project" value="TreeGrafter"/>
</dbReference>
<keyword evidence="1" id="KW-0677">Repeat</keyword>
<dbReference type="EMBL" id="CP037920">
    <property type="protein sequence ID" value="QDT97715.1"/>
    <property type="molecule type" value="Genomic_DNA"/>
</dbReference>
<dbReference type="InterPro" id="IPR002110">
    <property type="entry name" value="Ankyrin_rpt"/>
</dbReference>
<dbReference type="InterPro" id="IPR036770">
    <property type="entry name" value="Ankyrin_rpt-contain_sf"/>
</dbReference>
<dbReference type="SUPFAM" id="SSF48403">
    <property type="entry name" value="Ankyrin repeat"/>
    <property type="match status" value="1"/>
</dbReference>
<evidence type="ECO:0000256" key="2">
    <source>
        <dbReference type="ARBA" id="ARBA00023043"/>
    </source>
</evidence>
<sequence length="426" mass="48655">MSEPKKEVSQEVIQFHQIVKNGSLEELQEQLKTGIDVNTPGRNGENALMVAIVAKDSEKIKLLIEQGADPELTDDFNATALRHAVHANFVEGVRYLLKRGVDRGLHPKYALKKIDYGEITFDLSQSELPEELKGVMTKEEWQESMEETSQMMAEMGQNPTVEPIIGDVYNVEILNLFLEAGDDLNLAMPEMKRLLLGLSDKATFQSSPQDYQTYKSPKYGTQNPERMENPFWNDMIRIGCNAYRARGHFNDSDSFDGTVWCYDRFGSSLTPLKDGRFVQIGGEHEDYYDPDFYIYNDVVVHDGKGIFEIYGYPKDVFPPTDFHTATLVGDWIYIIGCLGYPEQRVDGITPVYRLKVGSWKIETVNTTGEMPGWLYEHRASYDPTKNVIRVEAGKIQVIKKNDEAELIPNAQQFELDLSSFKWRKRT</sequence>
<proteinExistence type="predicted"/>
<evidence type="ECO:0000256" key="3">
    <source>
        <dbReference type="PROSITE-ProRule" id="PRU00023"/>
    </source>
</evidence>
<protein>
    <submittedName>
        <fullName evidence="4">Ankyrin repeats (3 copies)</fullName>
    </submittedName>
</protein>